<evidence type="ECO:0000256" key="1">
    <source>
        <dbReference type="ARBA" id="ARBA00022737"/>
    </source>
</evidence>
<comment type="caution">
    <text evidence="4">The sequence shown here is derived from an EMBL/GenBank/DDBJ whole genome shotgun (WGS) entry which is preliminary data.</text>
</comment>
<dbReference type="InterPro" id="IPR051730">
    <property type="entry name" value="NASP-like"/>
</dbReference>
<reference evidence="4" key="2">
    <citation type="submission" date="2023-06" db="EMBL/GenBank/DDBJ databases">
        <authorList>
            <person name="Ma L."/>
            <person name="Liu K.-W."/>
            <person name="Li Z."/>
            <person name="Hsiao Y.-Y."/>
            <person name="Qi Y."/>
            <person name="Fu T."/>
            <person name="Tang G."/>
            <person name="Zhang D."/>
            <person name="Sun W.-H."/>
            <person name="Liu D.-K."/>
            <person name="Li Y."/>
            <person name="Chen G.-Z."/>
            <person name="Liu X.-D."/>
            <person name="Liao X.-Y."/>
            <person name="Jiang Y.-T."/>
            <person name="Yu X."/>
            <person name="Hao Y."/>
            <person name="Huang J."/>
            <person name="Zhao X.-W."/>
            <person name="Ke S."/>
            <person name="Chen Y.-Y."/>
            <person name="Wu W.-L."/>
            <person name="Hsu J.-L."/>
            <person name="Lin Y.-F."/>
            <person name="Huang M.-D."/>
            <person name="Li C.-Y."/>
            <person name="Huang L."/>
            <person name="Wang Z.-W."/>
            <person name="Zhao X."/>
            <person name="Zhong W.-Y."/>
            <person name="Peng D.-H."/>
            <person name="Ahmad S."/>
            <person name="Lan S."/>
            <person name="Zhang J.-S."/>
            <person name="Tsai W.-C."/>
            <person name="Van De Peer Y."/>
            <person name="Liu Z.-J."/>
        </authorList>
    </citation>
    <scope>NUCLEOTIDE SEQUENCE</scope>
    <source>
        <strain evidence="4">CP</strain>
        <tissue evidence="4">Leaves</tissue>
    </source>
</reference>
<keyword evidence="2" id="KW-0802">TPR repeat</keyword>
<organism evidence="4 5">
    <name type="scientific">Acorus calamus</name>
    <name type="common">Sweet flag</name>
    <dbReference type="NCBI Taxonomy" id="4465"/>
    <lineage>
        <taxon>Eukaryota</taxon>
        <taxon>Viridiplantae</taxon>
        <taxon>Streptophyta</taxon>
        <taxon>Embryophyta</taxon>
        <taxon>Tracheophyta</taxon>
        <taxon>Spermatophyta</taxon>
        <taxon>Magnoliopsida</taxon>
        <taxon>Liliopsida</taxon>
        <taxon>Acoraceae</taxon>
        <taxon>Acorus</taxon>
    </lineage>
</organism>
<dbReference type="PANTHER" id="PTHR15081:SF1">
    <property type="entry name" value="NUCLEAR AUTOANTIGENIC SPERM PROTEIN"/>
    <property type="match status" value="1"/>
</dbReference>
<sequence>MARGSKAMDGGEVAEAVDCFSRRLEIQVGHYGEFSEECALSYYKYGCALLSKYQKEVGPLGDALKNTIRCTKEDKIITTVDNSGNCKGGSEEDKEDGDERSESDVEDLEEADEDESDLDLAWKMLDIAREIAEKHEGYTMKKVDILASLAENGKRNFRICLVLEERSKIEDAVLYCQRALSLCNSRFHRLKEEVEKLTMTDASNCIGMMVKEMEILGILSTDIGNKPGLSELMKMIPPSETSDMMNSSRICQMVSDTTSSDSQMVSTARTNSEVRNPRIVGRGIKRAAVTPISAEPSPKKPLLESATDKSEIGSCSGVGSKSQDSRTPSNIDLKAYTTLFG</sequence>
<accession>A0AAV9CVE0</accession>
<dbReference type="GO" id="GO:0042393">
    <property type="term" value="F:histone binding"/>
    <property type="evidence" value="ECO:0007669"/>
    <property type="project" value="TreeGrafter"/>
</dbReference>
<gene>
    <name evidence="4" type="ORF">QJS10_CPB17g02566</name>
</gene>
<dbReference type="GO" id="GO:0005654">
    <property type="term" value="C:nucleoplasm"/>
    <property type="evidence" value="ECO:0007669"/>
    <property type="project" value="TreeGrafter"/>
</dbReference>
<protein>
    <submittedName>
        <fullName evidence="4">Uncharacterized protein</fullName>
    </submittedName>
</protein>
<keyword evidence="1" id="KW-0677">Repeat</keyword>
<feature type="region of interest" description="Disordered" evidence="3">
    <location>
        <begin position="293"/>
        <end position="332"/>
    </location>
</feature>
<keyword evidence="5" id="KW-1185">Reference proteome</keyword>
<feature type="compositionally biased region" description="Polar residues" evidence="3">
    <location>
        <begin position="317"/>
        <end position="330"/>
    </location>
</feature>
<feature type="region of interest" description="Disordered" evidence="3">
    <location>
        <begin position="81"/>
        <end position="115"/>
    </location>
</feature>
<dbReference type="InterPro" id="IPR011990">
    <property type="entry name" value="TPR-like_helical_dom_sf"/>
</dbReference>
<dbReference type="PANTHER" id="PTHR15081">
    <property type="entry name" value="NUCLEAR AUTOANTIGENIC SPERM PROTEIN NASP -RELATED"/>
    <property type="match status" value="1"/>
</dbReference>
<feature type="compositionally biased region" description="Basic and acidic residues" evidence="3">
    <location>
        <begin position="297"/>
        <end position="311"/>
    </location>
</feature>
<evidence type="ECO:0000256" key="2">
    <source>
        <dbReference type="ARBA" id="ARBA00022803"/>
    </source>
</evidence>
<dbReference type="GO" id="GO:0006335">
    <property type="term" value="P:DNA replication-dependent chromatin assembly"/>
    <property type="evidence" value="ECO:0007669"/>
    <property type="project" value="TreeGrafter"/>
</dbReference>
<feature type="compositionally biased region" description="Acidic residues" evidence="3">
    <location>
        <begin position="92"/>
        <end position="115"/>
    </location>
</feature>
<dbReference type="EMBL" id="JAUJYO010000017">
    <property type="protein sequence ID" value="KAK1292644.1"/>
    <property type="molecule type" value="Genomic_DNA"/>
</dbReference>
<name>A0AAV9CVE0_ACOCL</name>
<proteinExistence type="predicted"/>
<evidence type="ECO:0000256" key="3">
    <source>
        <dbReference type="SAM" id="MobiDB-lite"/>
    </source>
</evidence>
<dbReference type="Proteomes" id="UP001180020">
    <property type="component" value="Unassembled WGS sequence"/>
</dbReference>
<dbReference type="Gene3D" id="1.25.40.10">
    <property type="entry name" value="Tetratricopeptide repeat domain"/>
    <property type="match status" value="1"/>
</dbReference>
<dbReference type="AlphaFoldDB" id="A0AAV9CVE0"/>
<evidence type="ECO:0000313" key="4">
    <source>
        <dbReference type="EMBL" id="KAK1292644.1"/>
    </source>
</evidence>
<reference evidence="4" key="1">
    <citation type="journal article" date="2023" name="Nat. Commun.">
        <title>Diploid and tetraploid genomes of Acorus and the evolution of monocots.</title>
        <authorList>
            <person name="Ma L."/>
            <person name="Liu K.W."/>
            <person name="Li Z."/>
            <person name="Hsiao Y.Y."/>
            <person name="Qi Y."/>
            <person name="Fu T."/>
            <person name="Tang G.D."/>
            <person name="Zhang D."/>
            <person name="Sun W.H."/>
            <person name="Liu D.K."/>
            <person name="Li Y."/>
            <person name="Chen G.Z."/>
            <person name="Liu X.D."/>
            <person name="Liao X.Y."/>
            <person name="Jiang Y.T."/>
            <person name="Yu X."/>
            <person name="Hao Y."/>
            <person name="Huang J."/>
            <person name="Zhao X.W."/>
            <person name="Ke S."/>
            <person name="Chen Y.Y."/>
            <person name="Wu W.L."/>
            <person name="Hsu J.L."/>
            <person name="Lin Y.F."/>
            <person name="Huang M.D."/>
            <person name="Li C.Y."/>
            <person name="Huang L."/>
            <person name="Wang Z.W."/>
            <person name="Zhao X."/>
            <person name="Zhong W.Y."/>
            <person name="Peng D.H."/>
            <person name="Ahmad S."/>
            <person name="Lan S."/>
            <person name="Zhang J.S."/>
            <person name="Tsai W.C."/>
            <person name="Van de Peer Y."/>
            <person name="Liu Z.J."/>
        </authorList>
    </citation>
    <scope>NUCLEOTIDE SEQUENCE</scope>
    <source>
        <strain evidence="4">CP</strain>
    </source>
</reference>
<evidence type="ECO:0000313" key="5">
    <source>
        <dbReference type="Proteomes" id="UP001180020"/>
    </source>
</evidence>
<dbReference type="GO" id="GO:0034080">
    <property type="term" value="P:CENP-A containing chromatin assembly"/>
    <property type="evidence" value="ECO:0007669"/>
    <property type="project" value="TreeGrafter"/>
</dbReference>